<proteinExistence type="predicted"/>
<organism evidence="2 3">
    <name type="scientific">Sebaldella termitidis (strain ATCC 33386 / NCTC 11300)</name>
    <dbReference type="NCBI Taxonomy" id="526218"/>
    <lineage>
        <taxon>Bacteria</taxon>
        <taxon>Fusobacteriati</taxon>
        <taxon>Fusobacteriota</taxon>
        <taxon>Fusobacteriia</taxon>
        <taxon>Fusobacteriales</taxon>
        <taxon>Leptotrichiaceae</taxon>
        <taxon>Sebaldella</taxon>
    </lineage>
</organism>
<dbReference type="AlphaFoldDB" id="D1AMU9"/>
<evidence type="ECO:0000256" key="1">
    <source>
        <dbReference type="SAM" id="MobiDB-lite"/>
    </source>
</evidence>
<sequence>MKNIGWVEARKLKEGDKLFSKELGDTEIAAVQEDIYLDRDVYNLQLEGNHNFFVSELGLLVHNDTACVEMLKKLDDQIAKLVKEGGDIQRGIKKTKREDSGRDTKKYKKDIIG</sequence>
<feature type="region of interest" description="Disordered" evidence="1">
    <location>
        <begin position="92"/>
        <end position="113"/>
    </location>
</feature>
<feature type="compositionally biased region" description="Basic and acidic residues" evidence="1">
    <location>
        <begin position="96"/>
        <end position="113"/>
    </location>
</feature>
<dbReference type="SUPFAM" id="SSF51294">
    <property type="entry name" value="Hedgehog/intein (Hint) domain"/>
    <property type="match status" value="1"/>
</dbReference>
<dbReference type="CDD" id="cd00081">
    <property type="entry name" value="Hint"/>
    <property type="match status" value="1"/>
</dbReference>
<dbReference type="InterPro" id="IPR030934">
    <property type="entry name" value="Intein_C"/>
</dbReference>
<dbReference type="Proteomes" id="UP000000845">
    <property type="component" value="Chromosome"/>
</dbReference>
<evidence type="ECO:0000313" key="3">
    <source>
        <dbReference type="Proteomes" id="UP000000845"/>
    </source>
</evidence>
<dbReference type="InterPro" id="IPR036844">
    <property type="entry name" value="Hint_dom_sf"/>
</dbReference>
<name>D1AMU9_SEBTE</name>
<dbReference type="HOGENOM" id="CLU_2131787_0_0_0"/>
<dbReference type="KEGG" id="str:Sterm_0445"/>
<keyword evidence="3" id="KW-1185">Reference proteome</keyword>
<gene>
    <name evidence="2" type="ordered locus">Sterm_0445</name>
</gene>
<dbReference type="STRING" id="526218.Sterm_0445"/>
<evidence type="ECO:0000313" key="2">
    <source>
        <dbReference type="EMBL" id="ACZ07325.1"/>
    </source>
</evidence>
<reference evidence="2 3" key="2">
    <citation type="journal article" date="2010" name="Stand. Genomic Sci.">
        <title>Complete genome sequence of Sebaldella termitidis type strain (NCTC 11300).</title>
        <authorList>
            <person name="Harmon-Smith M."/>
            <person name="Celia L."/>
            <person name="Chertkov O."/>
            <person name="Lapidus A."/>
            <person name="Copeland A."/>
            <person name="Glavina Del Rio T."/>
            <person name="Nolan M."/>
            <person name="Lucas S."/>
            <person name="Tice H."/>
            <person name="Cheng J.F."/>
            <person name="Han C."/>
            <person name="Detter J.C."/>
            <person name="Bruce D."/>
            <person name="Goodwin L."/>
            <person name="Pitluck S."/>
            <person name="Pati A."/>
            <person name="Liolios K."/>
            <person name="Ivanova N."/>
            <person name="Mavromatis K."/>
            <person name="Mikhailova N."/>
            <person name="Chen A."/>
            <person name="Palaniappan K."/>
            <person name="Land M."/>
            <person name="Hauser L."/>
            <person name="Chang Y.J."/>
            <person name="Jeffries C.D."/>
            <person name="Brettin T."/>
            <person name="Goker M."/>
            <person name="Beck B."/>
            <person name="Bristow J."/>
            <person name="Eisen J.A."/>
            <person name="Markowitz V."/>
            <person name="Hugenholtz P."/>
            <person name="Kyrpides N.C."/>
            <person name="Klenk H.P."/>
            <person name="Chen F."/>
        </authorList>
    </citation>
    <scope>NUCLEOTIDE SEQUENCE [LARGE SCALE GENOMIC DNA]</scope>
    <source>
        <strain evidence="3">ATCC 33386 / NCTC 11300</strain>
    </source>
</reference>
<dbReference type="PROSITE" id="PS50818">
    <property type="entry name" value="INTEIN_C_TER"/>
    <property type="match status" value="1"/>
</dbReference>
<protein>
    <submittedName>
        <fullName evidence="2">Uncharacterized protein</fullName>
    </submittedName>
</protein>
<accession>D1AMU9</accession>
<dbReference type="Gene3D" id="2.170.16.10">
    <property type="entry name" value="Hedgehog/Intein (Hint) domain"/>
    <property type="match status" value="1"/>
</dbReference>
<dbReference type="NCBIfam" id="TIGR01443">
    <property type="entry name" value="intein_Cterm"/>
    <property type="match status" value="1"/>
</dbReference>
<dbReference type="eggNOG" id="COG1372">
    <property type="taxonomic scope" value="Bacteria"/>
</dbReference>
<reference evidence="3" key="1">
    <citation type="submission" date="2009-09" db="EMBL/GenBank/DDBJ databases">
        <title>The complete chromosome of Sebaldella termitidis ATCC 33386.</title>
        <authorList>
            <consortium name="US DOE Joint Genome Institute (JGI-PGF)"/>
            <person name="Lucas S."/>
            <person name="Copeland A."/>
            <person name="Lapidus A."/>
            <person name="Glavina del Rio T."/>
            <person name="Dalin E."/>
            <person name="Tice H."/>
            <person name="Bruce D."/>
            <person name="Goodwin L."/>
            <person name="Pitluck S."/>
            <person name="Kyrpides N."/>
            <person name="Mavromatis K."/>
            <person name="Ivanova N."/>
            <person name="Mikhailova N."/>
            <person name="Sims D."/>
            <person name="Meincke L."/>
            <person name="Brettin T."/>
            <person name="Detter J.C."/>
            <person name="Han C."/>
            <person name="Larimer F."/>
            <person name="Land M."/>
            <person name="Hauser L."/>
            <person name="Markowitz V."/>
            <person name="Cheng J.F."/>
            <person name="Hugenholtz P."/>
            <person name="Woyke T."/>
            <person name="Wu D."/>
            <person name="Eisen J.A."/>
        </authorList>
    </citation>
    <scope>NUCLEOTIDE SEQUENCE [LARGE SCALE GENOMIC DNA]</scope>
    <source>
        <strain evidence="3">ATCC 33386 / NCTC 11300</strain>
    </source>
</reference>
<dbReference type="EMBL" id="CP001739">
    <property type="protein sequence ID" value="ACZ07325.1"/>
    <property type="molecule type" value="Genomic_DNA"/>
</dbReference>